<dbReference type="PANTHER" id="PTHR47973">
    <property type="entry name" value="CYSTEINE-RICH RECEPTOR-LIKE PROTEIN KINASE 3"/>
    <property type="match status" value="1"/>
</dbReference>
<dbReference type="EMBL" id="JACTNZ010000010">
    <property type="protein sequence ID" value="KAG5529765.1"/>
    <property type="molecule type" value="Genomic_DNA"/>
</dbReference>
<evidence type="ECO:0008006" key="17">
    <source>
        <dbReference type="Google" id="ProtNLM"/>
    </source>
</evidence>
<evidence type="ECO:0000256" key="3">
    <source>
        <dbReference type="ARBA" id="ARBA00022729"/>
    </source>
</evidence>
<dbReference type="FunFam" id="3.30.430.20:FF:000014">
    <property type="entry name" value="Cysteine-rich receptor-like protein kinase 2"/>
    <property type="match status" value="2"/>
</dbReference>
<feature type="signal peptide" evidence="12">
    <location>
        <begin position="1"/>
        <end position="31"/>
    </location>
</feature>
<evidence type="ECO:0000256" key="2">
    <source>
        <dbReference type="ARBA" id="ARBA00022679"/>
    </source>
</evidence>
<keyword evidence="3 12" id="KW-0732">Signal</keyword>
<dbReference type="PROSITE" id="PS50011">
    <property type="entry name" value="PROTEIN_KINASE_DOM"/>
    <property type="match status" value="1"/>
</dbReference>
<proteinExistence type="predicted"/>
<evidence type="ECO:0000259" key="14">
    <source>
        <dbReference type="PROSITE" id="PS51473"/>
    </source>
</evidence>
<dbReference type="InterPro" id="IPR038408">
    <property type="entry name" value="GNK2_sf"/>
</dbReference>
<feature type="transmembrane region" description="Helical" evidence="11">
    <location>
        <begin position="328"/>
        <end position="352"/>
    </location>
</feature>
<dbReference type="InterPro" id="IPR011009">
    <property type="entry name" value="Kinase-like_dom_sf"/>
</dbReference>
<dbReference type="InterPro" id="IPR002902">
    <property type="entry name" value="GNK2"/>
</dbReference>
<keyword evidence="8" id="KW-0675">Receptor</keyword>
<feature type="region of interest" description="Disordered" evidence="10">
    <location>
        <begin position="611"/>
        <end position="630"/>
    </location>
</feature>
<keyword evidence="11" id="KW-0472">Membrane</keyword>
<evidence type="ECO:0000256" key="9">
    <source>
        <dbReference type="PROSITE-ProRule" id="PRU10141"/>
    </source>
</evidence>
<gene>
    <name evidence="15" type="ORF">RHGRI_030223</name>
</gene>
<keyword evidence="1" id="KW-0723">Serine/threonine-protein kinase</keyword>
<organism evidence="15 16">
    <name type="scientific">Rhododendron griersonianum</name>
    <dbReference type="NCBI Taxonomy" id="479676"/>
    <lineage>
        <taxon>Eukaryota</taxon>
        <taxon>Viridiplantae</taxon>
        <taxon>Streptophyta</taxon>
        <taxon>Embryophyta</taxon>
        <taxon>Tracheophyta</taxon>
        <taxon>Spermatophyta</taxon>
        <taxon>Magnoliopsida</taxon>
        <taxon>eudicotyledons</taxon>
        <taxon>Gunneridae</taxon>
        <taxon>Pentapetalae</taxon>
        <taxon>asterids</taxon>
        <taxon>Ericales</taxon>
        <taxon>Ericaceae</taxon>
        <taxon>Ericoideae</taxon>
        <taxon>Rhodoreae</taxon>
        <taxon>Rhododendron</taxon>
    </lineage>
</organism>
<keyword evidence="16" id="KW-1185">Reference proteome</keyword>
<dbReference type="FunFam" id="3.30.430.20:FF:000017">
    <property type="entry name" value="Cysteine-rich receptor-like protein kinase 2"/>
    <property type="match status" value="1"/>
</dbReference>
<dbReference type="InterPro" id="IPR052059">
    <property type="entry name" value="CR_Ser/Thr_kinase"/>
</dbReference>
<dbReference type="FunFam" id="3.30.200.20:FF:000177">
    <property type="entry name" value="Cysteine-rich receptor-like protein kinase 2"/>
    <property type="match status" value="1"/>
</dbReference>
<evidence type="ECO:0000256" key="1">
    <source>
        <dbReference type="ARBA" id="ARBA00022527"/>
    </source>
</evidence>
<feature type="domain" description="Gnk2-homologous" evidence="14">
    <location>
        <begin position="40"/>
        <end position="143"/>
    </location>
</feature>
<keyword evidence="2" id="KW-0808">Transferase</keyword>
<evidence type="ECO:0000313" key="15">
    <source>
        <dbReference type="EMBL" id="KAG5529765.1"/>
    </source>
</evidence>
<keyword evidence="4" id="KW-0677">Repeat</keyword>
<dbReference type="Gene3D" id="1.10.510.10">
    <property type="entry name" value="Transferase(Phosphotransferase) domain 1"/>
    <property type="match status" value="1"/>
</dbReference>
<evidence type="ECO:0000256" key="8">
    <source>
        <dbReference type="ARBA" id="ARBA00023170"/>
    </source>
</evidence>
<evidence type="ECO:0000313" key="16">
    <source>
        <dbReference type="Proteomes" id="UP000823749"/>
    </source>
</evidence>
<reference evidence="15" key="1">
    <citation type="submission" date="2020-08" db="EMBL/GenBank/DDBJ databases">
        <title>Plant Genome Project.</title>
        <authorList>
            <person name="Zhang R.-G."/>
        </authorList>
    </citation>
    <scope>NUCLEOTIDE SEQUENCE</scope>
    <source>
        <strain evidence="15">WSP0</strain>
        <tissue evidence="15">Leaf</tissue>
    </source>
</reference>
<feature type="compositionally biased region" description="Low complexity" evidence="10">
    <location>
        <begin position="620"/>
        <end position="630"/>
    </location>
</feature>
<keyword evidence="5 9" id="KW-0547">Nucleotide-binding</keyword>
<feature type="chain" id="PRO_5043585644" description="Cysteine-rich receptor-like protein kinase" evidence="12">
    <location>
        <begin position="32"/>
        <end position="793"/>
    </location>
</feature>
<dbReference type="Proteomes" id="UP000823749">
    <property type="component" value="Chromosome 10"/>
</dbReference>
<name>A0AAV6IPA1_9ERIC</name>
<dbReference type="AlphaFoldDB" id="A0AAV6IPA1"/>
<feature type="domain" description="Protein kinase" evidence="13">
    <location>
        <begin position="384"/>
        <end position="680"/>
    </location>
</feature>
<dbReference type="CDD" id="cd23509">
    <property type="entry name" value="Gnk2-like"/>
    <property type="match status" value="3"/>
</dbReference>
<feature type="domain" description="Gnk2-homologous" evidence="14">
    <location>
        <begin position="149"/>
        <end position="254"/>
    </location>
</feature>
<evidence type="ECO:0000256" key="10">
    <source>
        <dbReference type="SAM" id="MobiDB-lite"/>
    </source>
</evidence>
<dbReference type="InterPro" id="IPR001245">
    <property type="entry name" value="Ser-Thr/Tyr_kinase_cat_dom"/>
</dbReference>
<feature type="domain" description="Gnk2-homologous" evidence="14">
    <location>
        <begin position="696"/>
        <end position="793"/>
    </location>
</feature>
<keyword evidence="11" id="KW-1133">Transmembrane helix</keyword>
<dbReference type="Pfam" id="PF07714">
    <property type="entry name" value="PK_Tyr_Ser-Thr"/>
    <property type="match status" value="1"/>
</dbReference>
<dbReference type="SUPFAM" id="SSF56112">
    <property type="entry name" value="Protein kinase-like (PK-like)"/>
    <property type="match status" value="1"/>
</dbReference>
<keyword evidence="6" id="KW-0418">Kinase</keyword>
<keyword evidence="7 9" id="KW-0067">ATP-binding</keyword>
<protein>
    <recommendedName>
        <fullName evidence="17">Cysteine-rich receptor-like protein kinase</fullName>
    </recommendedName>
</protein>
<dbReference type="PROSITE" id="PS51473">
    <property type="entry name" value="GNK2"/>
    <property type="match status" value="3"/>
</dbReference>
<dbReference type="Pfam" id="PF01657">
    <property type="entry name" value="Stress-antifung"/>
    <property type="match status" value="3"/>
</dbReference>
<dbReference type="GO" id="GO:0005524">
    <property type="term" value="F:ATP binding"/>
    <property type="evidence" value="ECO:0007669"/>
    <property type="project" value="UniProtKB-UniRule"/>
</dbReference>
<evidence type="ECO:0000256" key="5">
    <source>
        <dbReference type="ARBA" id="ARBA00022741"/>
    </source>
</evidence>
<evidence type="ECO:0000256" key="12">
    <source>
        <dbReference type="SAM" id="SignalP"/>
    </source>
</evidence>
<dbReference type="Gene3D" id="3.30.430.20">
    <property type="entry name" value="Gnk2 domain, C-X8-C-X2-C motif"/>
    <property type="match status" value="3"/>
</dbReference>
<dbReference type="InterPro" id="IPR000719">
    <property type="entry name" value="Prot_kinase_dom"/>
</dbReference>
<evidence type="ECO:0000256" key="4">
    <source>
        <dbReference type="ARBA" id="ARBA00022737"/>
    </source>
</evidence>
<keyword evidence="11" id="KW-0812">Transmembrane</keyword>
<dbReference type="PROSITE" id="PS00107">
    <property type="entry name" value="PROTEIN_KINASE_ATP"/>
    <property type="match status" value="1"/>
</dbReference>
<dbReference type="InterPro" id="IPR017441">
    <property type="entry name" value="Protein_kinase_ATP_BS"/>
</dbReference>
<dbReference type="GO" id="GO:0004674">
    <property type="term" value="F:protein serine/threonine kinase activity"/>
    <property type="evidence" value="ECO:0007669"/>
    <property type="project" value="UniProtKB-KW"/>
</dbReference>
<feature type="transmembrane region" description="Helical" evidence="11">
    <location>
        <begin position="673"/>
        <end position="692"/>
    </location>
</feature>
<evidence type="ECO:0000259" key="13">
    <source>
        <dbReference type="PROSITE" id="PS50011"/>
    </source>
</evidence>
<comment type="caution">
    <text evidence="15">The sequence shown here is derived from an EMBL/GenBank/DDBJ whole genome shotgun (WGS) entry which is preliminary data.</text>
</comment>
<evidence type="ECO:0000256" key="6">
    <source>
        <dbReference type="ARBA" id="ARBA00022777"/>
    </source>
</evidence>
<dbReference type="Gene3D" id="3.30.200.20">
    <property type="entry name" value="Phosphorylase Kinase, domain 1"/>
    <property type="match status" value="1"/>
</dbReference>
<evidence type="ECO:0000256" key="11">
    <source>
        <dbReference type="SAM" id="Phobius"/>
    </source>
</evidence>
<accession>A0AAV6IPA1</accession>
<evidence type="ECO:0000256" key="7">
    <source>
        <dbReference type="ARBA" id="ARBA00022840"/>
    </source>
</evidence>
<sequence length="793" mass="86314">MSPPKSIEFRRRWRWPTTAVVLAALVLTAMANSAVADPQTNLLNKGCSLYNATNFSNFYTNLNNTFSDLRSQLLGSNTKFATAQQAMGSDPVYAMAQCRDHLSTADCVACFDTAAVQIRNCTGANGARVIYDGCFLRYESSTFYDQTTLPGNVGICGNDTASQPTAFQTAAQGLLTDLETATPRINGYFAAATRVVAGGGSTVYAVAQCAQTVSQSGCLGCLQVAYGNIESCPPDADGRAVDAGCFLRYSATAFFGANQTTNITPFLGGELVPWNNNSVSMCFGFGHPWQTKASSEWRNYSTTLCCAIKQKCLPFVFDLTGGSRNKNAIIGGIVGGGVCLLLIIGLILWYHYHQSKYAAPRGASELQGPKNFSYRDLKSATKNFNKENKLGEGGFGDIYKGTLKNGNIVAVKKLVMGTSRVKEDFVTEVKLISNVHHRNLLRLLGCCSKGPELLLVYDYMGNGSLDKYLYVQNVLVFSRPFILRGYTAPEYAIHGQLTEKVDTYCFGVVVLEIISGRRCNDFTAVEAEPVTDYLLEQAWKLYDDGMHLKLVDEILLGSNGYTDKAAKKIIEIALMCTQMPASSRPTMSEVVMLLSDRPTDLMQPAKRAFMDNDNRVPDDTSSTTGSSTSNAANSFTEYTVAAHTFWSSSASPINTMAPQLLQFRQRWRCPIKAVTLTVVVTTVAMLNLAAVADPQTNLLNKGCSQYNATNLSNFYTNLNDTFSRLRSQLSGVNTKFATGQQAKGSDPVYAMTQCRDYLSTTDCVACFDAAVVLIRNCTGANGARVIYDGCILR</sequence>
<feature type="binding site" evidence="9">
    <location>
        <position position="413"/>
    </location>
    <ligand>
        <name>ATP</name>
        <dbReference type="ChEBI" id="CHEBI:30616"/>
    </ligand>
</feature>